<accession>A0A565AUG0</accession>
<reference evidence="1" key="1">
    <citation type="submission" date="2019-07" db="EMBL/GenBank/DDBJ databases">
        <authorList>
            <person name="Dittberner H."/>
        </authorList>
    </citation>
    <scope>NUCLEOTIDE SEQUENCE [LARGE SCALE GENOMIC DNA]</scope>
</reference>
<organism evidence="1 2">
    <name type="scientific">Arabis nemorensis</name>
    <dbReference type="NCBI Taxonomy" id="586526"/>
    <lineage>
        <taxon>Eukaryota</taxon>
        <taxon>Viridiplantae</taxon>
        <taxon>Streptophyta</taxon>
        <taxon>Embryophyta</taxon>
        <taxon>Tracheophyta</taxon>
        <taxon>Spermatophyta</taxon>
        <taxon>Magnoliopsida</taxon>
        <taxon>eudicotyledons</taxon>
        <taxon>Gunneridae</taxon>
        <taxon>Pentapetalae</taxon>
        <taxon>rosids</taxon>
        <taxon>malvids</taxon>
        <taxon>Brassicales</taxon>
        <taxon>Brassicaceae</taxon>
        <taxon>Arabideae</taxon>
        <taxon>Arabis</taxon>
    </lineage>
</organism>
<keyword evidence="2" id="KW-1185">Reference proteome</keyword>
<protein>
    <recommendedName>
        <fullName evidence="3">F-box associated domain-containing protein</fullName>
    </recommendedName>
</protein>
<dbReference type="OrthoDB" id="1700369at2759"/>
<name>A0A565AUG0_9BRAS</name>
<gene>
    <name evidence="1" type="ORF">ANE_LOCUS3483</name>
</gene>
<proteinExistence type="predicted"/>
<dbReference type="AlphaFoldDB" id="A0A565AUG0"/>
<evidence type="ECO:0008006" key="3">
    <source>
        <dbReference type="Google" id="ProtNLM"/>
    </source>
</evidence>
<sequence length="85" mass="9867">MKMKVYDLVTDSWETINGPELLEQICRPFSVNYYGNIVYVVGRNLHLVVGNIWKSENKFGVRWEVVDSPERYVNITPSNSQVLFA</sequence>
<evidence type="ECO:0000313" key="2">
    <source>
        <dbReference type="Proteomes" id="UP000489600"/>
    </source>
</evidence>
<comment type="caution">
    <text evidence="1">The sequence shown here is derived from an EMBL/GenBank/DDBJ whole genome shotgun (WGS) entry which is preliminary data.</text>
</comment>
<dbReference type="Proteomes" id="UP000489600">
    <property type="component" value="Unassembled WGS sequence"/>
</dbReference>
<evidence type="ECO:0000313" key="1">
    <source>
        <dbReference type="EMBL" id="VVA93038.1"/>
    </source>
</evidence>
<dbReference type="EMBL" id="CABITT030000001">
    <property type="protein sequence ID" value="VVA93038.1"/>
    <property type="molecule type" value="Genomic_DNA"/>
</dbReference>